<comment type="similarity">
    <text evidence="2">Belongs to the CpsC/CapA family.</text>
</comment>
<feature type="domain" description="Polysaccharide chain length determinant N-terminal" evidence="8">
    <location>
        <begin position="2"/>
        <end position="76"/>
    </location>
</feature>
<dbReference type="Pfam" id="PF02706">
    <property type="entry name" value="Wzz"/>
    <property type="match status" value="1"/>
</dbReference>
<dbReference type="RefSeq" id="WP_073010643.1">
    <property type="nucleotide sequence ID" value="NZ_FQZO01000008.1"/>
</dbReference>
<keyword evidence="3" id="KW-1003">Cell membrane</keyword>
<keyword evidence="6 7" id="KW-0472">Membrane</keyword>
<dbReference type="PANTHER" id="PTHR32309:SF13">
    <property type="entry name" value="FERRIC ENTEROBACTIN TRANSPORT PROTEIN FEPE"/>
    <property type="match status" value="1"/>
</dbReference>
<evidence type="ECO:0000259" key="8">
    <source>
        <dbReference type="Pfam" id="PF02706"/>
    </source>
</evidence>
<comment type="subcellular location">
    <subcellularLocation>
        <location evidence="1">Cell membrane</location>
        <topology evidence="1">Multi-pass membrane protein</topology>
    </subcellularLocation>
</comment>
<accession>A0A1M6M6J5</accession>
<dbReference type="InterPro" id="IPR050445">
    <property type="entry name" value="Bact_polysacc_biosynth/exp"/>
</dbReference>
<dbReference type="STRING" id="1121298.SAMN05444401_3856"/>
<dbReference type="OrthoDB" id="2360475at2"/>
<name>A0A1M6M6J5_9CLOT</name>
<proteinExistence type="inferred from homology"/>
<feature type="transmembrane region" description="Helical" evidence="7">
    <location>
        <begin position="20"/>
        <end position="38"/>
    </location>
</feature>
<keyword evidence="4 7" id="KW-0812">Transmembrane</keyword>
<protein>
    <submittedName>
        <fullName evidence="9">Capsular polysaccharide biosynthesis protein</fullName>
    </submittedName>
</protein>
<gene>
    <name evidence="9" type="ORF">SAMN05444401_3856</name>
</gene>
<evidence type="ECO:0000256" key="4">
    <source>
        <dbReference type="ARBA" id="ARBA00022692"/>
    </source>
</evidence>
<evidence type="ECO:0000256" key="3">
    <source>
        <dbReference type="ARBA" id="ARBA00022475"/>
    </source>
</evidence>
<evidence type="ECO:0000256" key="5">
    <source>
        <dbReference type="ARBA" id="ARBA00022989"/>
    </source>
</evidence>
<dbReference type="EMBL" id="FQZO01000008">
    <property type="protein sequence ID" value="SHJ79044.1"/>
    <property type="molecule type" value="Genomic_DNA"/>
</dbReference>
<sequence length="221" mass="24748">MEDITLKEIIKILVKRKALIRNTVIIFAVMGLAFSLLIKKPTYSATATIMMQSAQNQNTYSTAIKSDAILNEVVKSLPFSISVAEIKDSLTVTSKQGTQTMEIVVKNKDREKAMKIANQVSETFVEKISDVMKAKQNVSILSPAVMPNSVFVKNVISKTIIFAILGLMFSIMFIFLLEYLDNSFKTQAQLEQVLELPVLGVIPFYEYLTQKGVIINEENKL</sequence>
<dbReference type="GO" id="GO:0004713">
    <property type="term" value="F:protein tyrosine kinase activity"/>
    <property type="evidence" value="ECO:0007669"/>
    <property type="project" value="TreeGrafter"/>
</dbReference>
<evidence type="ECO:0000313" key="10">
    <source>
        <dbReference type="Proteomes" id="UP000184080"/>
    </source>
</evidence>
<dbReference type="GO" id="GO:0005886">
    <property type="term" value="C:plasma membrane"/>
    <property type="evidence" value="ECO:0007669"/>
    <property type="project" value="UniProtKB-SubCell"/>
</dbReference>
<evidence type="ECO:0000256" key="6">
    <source>
        <dbReference type="ARBA" id="ARBA00023136"/>
    </source>
</evidence>
<dbReference type="PANTHER" id="PTHR32309">
    <property type="entry name" value="TYROSINE-PROTEIN KINASE"/>
    <property type="match status" value="1"/>
</dbReference>
<evidence type="ECO:0000256" key="2">
    <source>
        <dbReference type="ARBA" id="ARBA00006683"/>
    </source>
</evidence>
<keyword evidence="5 7" id="KW-1133">Transmembrane helix</keyword>
<organism evidence="9 10">
    <name type="scientific">Clostridium amylolyticum</name>
    <dbReference type="NCBI Taxonomy" id="1121298"/>
    <lineage>
        <taxon>Bacteria</taxon>
        <taxon>Bacillati</taxon>
        <taxon>Bacillota</taxon>
        <taxon>Clostridia</taxon>
        <taxon>Eubacteriales</taxon>
        <taxon>Clostridiaceae</taxon>
        <taxon>Clostridium</taxon>
    </lineage>
</organism>
<evidence type="ECO:0000313" key="9">
    <source>
        <dbReference type="EMBL" id="SHJ79044.1"/>
    </source>
</evidence>
<evidence type="ECO:0000256" key="7">
    <source>
        <dbReference type="SAM" id="Phobius"/>
    </source>
</evidence>
<dbReference type="Proteomes" id="UP000184080">
    <property type="component" value="Unassembled WGS sequence"/>
</dbReference>
<keyword evidence="10" id="KW-1185">Reference proteome</keyword>
<reference evidence="9 10" key="1">
    <citation type="submission" date="2016-11" db="EMBL/GenBank/DDBJ databases">
        <authorList>
            <person name="Jaros S."/>
            <person name="Januszkiewicz K."/>
            <person name="Wedrychowicz H."/>
        </authorList>
    </citation>
    <scope>NUCLEOTIDE SEQUENCE [LARGE SCALE GENOMIC DNA]</scope>
    <source>
        <strain evidence="9 10">DSM 21864</strain>
    </source>
</reference>
<evidence type="ECO:0000256" key="1">
    <source>
        <dbReference type="ARBA" id="ARBA00004651"/>
    </source>
</evidence>
<feature type="transmembrane region" description="Helical" evidence="7">
    <location>
        <begin position="155"/>
        <end position="177"/>
    </location>
</feature>
<dbReference type="AlphaFoldDB" id="A0A1M6M6J5"/>
<dbReference type="InterPro" id="IPR003856">
    <property type="entry name" value="LPS_length_determ_N"/>
</dbReference>